<dbReference type="InterPro" id="IPR010754">
    <property type="entry name" value="OPA3-like"/>
</dbReference>
<comment type="caution">
    <text evidence="4">The sequence shown here is derived from an EMBL/GenBank/DDBJ whole genome shotgun (WGS) entry which is preliminary data.</text>
</comment>
<feature type="coiled-coil region" evidence="3">
    <location>
        <begin position="154"/>
        <end position="188"/>
    </location>
</feature>
<comment type="similarity">
    <text evidence="1">Belongs to the OPA3 family.</text>
</comment>
<evidence type="ECO:0000313" key="4">
    <source>
        <dbReference type="EMBL" id="KAG5546172.1"/>
    </source>
</evidence>
<sequence>MVVFPVLKLGTLTLRTLAKPIANRLKKDAGLHPKFRQFILNIAQVSDLLEYYYCFTFYISLFIMNLRTCSNLGGCCAQAHHRFTTTMQRRILGRSTEIEIRPLDEERAIQSASDILGEVFLFSVAGLAVIYEVQRNSRAEELRKQEQEASKKKCLDLAKEVENLKASKKKDKEEMENLKLRLEKVEGRSFLDMFKFWNAKEKQAQ</sequence>
<gene>
    <name evidence="4" type="ORF">RHGRI_018372</name>
</gene>
<keyword evidence="5" id="KW-1185">Reference proteome</keyword>
<dbReference type="AlphaFoldDB" id="A0AAV6K159"/>
<reference evidence="4 5" key="1">
    <citation type="submission" date="2020-08" db="EMBL/GenBank/DDBJ databases">
        <title>Plant Genome Project.</title>
        <authorList>
            <person name="Zhang R.-G."/>
        </authorList>
    </citation>
    <scope>NUCLEOTIDE SEQUENCE [LARGE SCALE GENOMIC DNA]</scope>
    <source>
        <strain evidence="4">WSP0</strain>
        <tissue evidence="4">Leaf</tissue>
    </source>
</reference>
<accession>A0AAV6K159</accession>
<dbReference type="GO" id="GO:0005739">
    <property type="term" value="C:mitochondrion"/>
    <property type="evidence" value="ECO:0007669"/>
    <property type="project" value="TreeGrafter"/>
</dbReference>
<proteinExistence type="inferred from homology"/>
<evidence type="ECO:0008006" key="6">
    <source>
        <dbReference type="Google" id="ProtNLM"/>
    </source>
</evidence>
<dbReference type="Pfam" id="PF07047">
    <property type="entry name" value="OPA3"/>
    <property type="match status" value="2"/>
</dbReference>
<dbReference type="PANTHER" id="PTHR12499:SF0">
    <property type="entry name" value="OPTIC ATROPHY 3 PROTEIN"/>
    <property type="match status" value="1"/>
</dbReference>
<keyword evidence="2 3" id="KW-0175">Coiled coil</keyword>
<evidence type="ECO:0000256" key="2">
    <source>
        <dbReference type="ARBA" id="ARBA00023054"/>
    </source>
</evidence>
<dbReference type="EMBL" id="JACTNZ010000006">
    <property type="protein sequence ID" value="KAG5546172.1"/>
    <property type="molecule type" value="Genomic_DNA"/>
</dbReference>
<dbReference type="GO" id="GO:0019216">
    <property type="term" value="P:regulation of lipid metabolic process"/>
    <property type="evidence" value="ECO:0007669"/>
    <property type="project" value="TreeGrafter"/>
</dbReference>
<evidence type="ECO:0000313" key="5">
    <source>
        <dbReference type="Proteomes" id="UP000823749"/>
    </source>
</evidence>
<name>A0AAV6K159_9ERIC</name>
<dbReference type="PANTHER" id="PTHR12499">
    <property type="entry name" value="OPTIC ATROPHY 3 PROTEIN OPA3"/>
    <property type="match status" value="1"/>
</dbReference>
<dbReference type="Proteomes" id="UP000823749">
    <property type="component" value="Chromosome 6"/>
</dbReference>
<evidence type="ECO:0000256" key="1">
    <source>
        <dbReference type="ARBA" id="ARBA00007584"/>
    </source>
</evidence>
<evidence type="ECO:0000256" key="3">
    <source>
        <dbReference type="SAM" id="Coils"/>
    </source>
</evidence>
<protein>
    <recommendedName>
        <fullName evidence="6">OPA3-like protein</fullName>
    </recommendedName>
</protein>
<organism evidence="4 5">
    <name type="scientific">Rhododendron griersonianum</name>
    <dbReference type="NCBI Taxonomy" id="479676"/>
    <lineage>
        <taxon>Eukaryota</taxon>
        <taxon>Viridiplantae</taxon>
        <taxon>Streptophyta</taxon>
        <taxon>Embryophyta</taxon>
        <taxon>Tracheophyta</taxon>
        <taxon>Spermatophyta</taxon>
        <taxon>Magnoliopsida</taxon>
        <taxon>eudicotyledons</taxon>
        <taxon>Gunneridae</taxon>
        <taxon>Pentapetalae</taxon>
        <taxon>asterids</taxon>
        <taxon>Ericales</taxon>
        <taxon>Ericaceae</taxon>
        <taxon>Ericoideae</taxon>
        <taxon>Rhodoreae</taxon>
        <taxon>Rhododendron</taxon>
    </lineage>
</organism>